<keyword evidence="13" id="KW-0472">Membrane</keyword>
<dbReference type="Gene3D" id="1.10.287.130">
    <property type="match status" value="1"/>
</dbReference>
<accession>A0A5K7ZS72</accession>
<evidence type="ECO:0000256" key="2">
    <source>
        <dbReference type="ARBA" id="ARBA00004651"/>
    </source>
</evidence>
<keyword evidence="9" id="KW-0418">Kinase</keyword>
<dbReference type="InterPro" id="IPR003661">
    <property type="entry name" value="HisK_dim/P_dom"/>
</dbReference>
<dbReference type="Pfam" id="PF02518">
    <property type="entry name" value="HATPase_c"/>
    <property type="match status" value="1"/>
</dbReference>
<evidence type="ECO:0000256" key="5">
    <source>
        <dbReference type="ARBA" id="ARBA00022553"/>
    </source>
</evidence>
<protein>
    <recommendedName>
        <fullName evidence="3">histidine kinase</fullName>
        <ecNumber evidence="3">2.7.13.3</ecNumber>
    </recommendedName>
</protein>
<dbReference type="Gene3D" id="3.30.450.20">
    <property type="entry name" value="PAS domain"/>
    <property type="match status" value="1"/>
</dbReference>
<dbReference type="PROSITE" id="PS50109">
    <property type="entry name" value="HIS_KIN"/>
    <property type="match status" value="1"/>
</dbReference>
<dbReference type="InterPro" id="IPR005467">
    <property type="entry name" value="His_kinase_dom"/>
</dbReference>
<evidence type="ECO:0000256" key="10">
    <source>
        <dbReference type="ARBA" id="ARBA00022840"/>
    </source>
</evidence>
<dbReference type="PROSITE" id="PS50113">
    <property type="entry name" value="PAC"/>
    <property type="match status" value="1"/>
</dbReference>
<feature type="domain" description="Histidine kinase" evidence="14">
    <location>
        <begin position="359"/>
        <end position="567"/>
    </location>
</feature>
<evidence type="ECO:0000256" key="8">
    <source>
        <dbReference type="ARBA" id="ARBA00022741"/>
    </source>
</evidence>
<dbReference type="InterPro" id="IPR004358">
    <property type="entry name" value="Sig_transdc_His_kin-like_C"/>
</dbReference>
<feature type="domain" description="PAC" evidence="16">
    <location>
        <begin position="292"/>
        <end position="346"/>
    </location>
</feature>
<dbReference type="SUPFAM" id="SSF103190">
    <property type="entry name" value="Sensory domain-like"/>
    <property type="match status" value="1"/>
</dbReference>
<evidence type="ECO:0000259" key="15">
    <source>
        <dbReference type="PROSITE" id="PS50112"/>
    </source>
</evidence>
<dbReference type="KEGG" id="dov:DSCO28_36220"/>
<keyword evidence="12" id="KW-0902">Two-component regulatory system</keyword>
<keyword evidence="5" id="KW-0597">Phosphoprotein</keyword>
<dbReference type="AlphaFoldDB" id="A0A5K7ZS72"/>
<dbReference type="SUPFAM" id="SSF47384">
    <property type="entry name" value="Homodimeric domain of signal transducing histidine kinase"/>
    <property type="match status" value="1"/>
</dbReference>
<dbReference type="EMBL" id="AP021876">
    <property type="protein sequence ID" value="BBO83056.1"/>
    <property type="molecule type" value="Genomic_DNA"/>
</dbReference>
<dbReference type="InterPro" id="IPR036890">
    <property type="entry name" value="HATPase_C_sf"/>
</dbReference>
<evidence type="ECO:0000259" key="16">
    <source>
        <dbReference type="PROSITE" id="PS50113"/>
    </source>
</evidence>
<feature type="domain" description="PAS" evidence="15">
    <location>
        <begin position="235"/>
        <end position="274"/>
    </location>
</feature>
<dbReference type="Proteomes" id="UP000425960">
    <property type="component" value="Chromosome"/>
</dbReference>
<dbReference type="NCBIfam" id="TIGR00229">
    <property type="entry name" value="sensory_box"/>
    <property type="match status" value="1"/>
</dbReference>
<evidence type="ECO:0000313" key="17">
    <source>
        <dbReference type="EMBL" id="BBO83056.1"/>
    </source>
</evidence>
<evidence type="ECO:0000256" key="13">
    <source>
        <dbReference type="SAM" id="Phobius"/>
    </source>
</evidence>
<reference evidence="17 18" key="1">
    <citation type="submission" date="2019-11" db="EMBL/GenBank/DDBJ databases">
        <title>Comparative genomics of hydrocarbon-degrading Desulfosarcina strains.</title>
        <authorList>
            <person name="Watanabe M."/>
            <person name="Kojima H."/>
            <person name="Fukui M."/>
        </authorList>
    </citation>
    <scope>NUCLEOTIDE SEQUENCE [LARGE SCALE GENOMIC DNA]</scope>
    <source>
        <strain evidence="17 18">28bB2T</strain>
    </source>
</reference>
<dbReference type="GO" id="GO:0005524">
    <property type="term" value="F:ATP binding"/>
    <property type="evidence" value="ECO:0007669"/>
    <property type="project" value="UniProtKB-KW"/>
</dbReference>
<keyword evidence="7 13" id="KW-0812">Transmembrane</keyword>
<evidence type="ECO:0000256" key="12">
    <source>
        <dbReference type="ARBA" id="ARBA00023012"/>
    </source>
</evidence>
<dbReference type="PROSITE" id="PS50112">
    <property type="entry name" value="PAS"/>
    <property type="match status" value="1"/>
</dbReference>
<dbReference type="CDD" id="cd00130">
    <property type="entry name" value="PAS"/>
    <property type="match status" value="1"/>
</dbReference>
<dbReference type="InterPro" id="IPR000014">
    <property type="entry name" value="PAS"/>
</dbReference>
<comment type="subcellular location">
    <subcellularLocation>
        <location evidence="2">Cell membrane</location>
        <topology evidence="2">Multi-pass membrane protein</topology>
    </subcellularLocation>
</comment>
<evidence type="ECO:0000256" key="4">
    <source>
        <dbReference type="ARBA" id="ARBA00022475"/>
    </source>
</evidence>
<keyword evidence="4" id="KW-1003">Cell membrane</keyword>
<dbReference type="PRINTS" id="PR00344">
    <property type="entry name" value="BCTRLSENSOR"/>
</dbReference>
<evidence type="ECO:0000256" key="9">
    <source>
        <dbReference type="ARBA" id="ARBA00022777"/>
    </source>
</evidence>
<dbReference type="Pfam" id="PF00512">
    <property type="entry name" value="HisKA"/>
    <property type="match status" value="1"/>
</dbReference>
<sequence length="569" mass="62074">MSGFSPWIILGAVAVLLPIVAMMTMENINRQKQQSIRLMTGKGAALIRSFEAGTRMGMRGGHGSGFQLQRLLVETAAQEDIDHLVVVRLDGTVVAHSQGDQVGSHYGTELDLDAIFASAELGWRRQVTESGETVFEIYEKFAPLARRPIRPMHKYMMNMARRSGDGMQAPPMVIFVGFHADDLDAARAADIRHTIVMAAVLLLVGCAGVLLLFLAQNYRATRTSLAQVQVFSDSLVSRIPIGLMAVDREGRITTLNPVAESILGMKADEAIGRQAGAAVPQALTVILDSPADMVEEELLCPVDGDRRIPMDVSAAALNDENGDRFGQVILFKDLTEIRALQQELEKNRRLVMVGRLAAGVAHEIRNPLSSIKGFATYFKEKYRDSDRDQEIAGIMIQEVDRLNRVVGQLLEFSRPIKLHFQHVRLGDFFRDSFRLVERQYQAAGVEMTLALSDDNLTAVMDADKMGQVMLNLYLNALDAMVAGGHLSVTVSSHADGGTCIQVHDSGGGIDPKDQPHIFEPYFSTKKSGTGLGLAIVHNIIKAHRGDILVDCPPAGGTTVEITLPAAKEA</sequence>
<evidence type="ECO:0000256" key="3">
    <source>
        <dbReference type="ARBA" id="ARBA00012438"/>
    </source>
</evidence>
<feature type="transmembrane region" description="Helical" evidence="13">
    <location>
        <begin position="195"/>
        <end position="215"/>
    </location>
</feature>
<evidence type="ECO:0000259" key="14">
    <source>
        <dbReference type="PROSITE" id="PS50109"/>
    </source>
</evidence>
<dbReference type="SUPFAM" id="SSF55785">
    <property type="entry name" value="PYP-like sensor domain (PAS domain)"/>
    <property type="match status" value="1"/>
</dbReference>
<dbReference type="InterPro" id="IPR036097">
    <property type="entry name" value="HisK_dim/P_sf"/>
</dbReference>
<name>A0A5K7ZS72_9BACT</name>
<keyword evidence="11 13" id="KW-1133">Transmembrane helix</keyword>
<comment type="catalytic activity">
    <reaction evidence="1">
        <text>ATP + protein L-histidine = ADP + protein N-phospho-L-histidine.</text>
        <dbReference type="EC" id="2.7.13.3"/>
    </reaction>
</comment>
<evidence type="ECO:0000256" key="11">
    <source>
        <dbReference type="ARBA" id="ARBA00022989"/>
    </source>
</evidence>
<organism evidence="17 18">
    <name type="scientific">Desulfosarcina ovata subsp. sediminis</name>
    <dbReference type="NCBI Taxonomy" id="885957"/>
    <lineage>
        <taxon>Bacteria</taxon>
        <taxon>Pseudomonadati</taxon>
        <taxon>Thermodesulfobacteriota</taxon>
        <taxon>Desulfobacteria</taxon>
        <taxon>Desulfobacterales</taxon>
        <taxon>Desulfosarcinaceae</taxon>
        <taxon>Desulfosarcina</taxon>
    </lineage>
</organism>
<evidence type="ECO:0000256" key="6">
    <source>
        <dbReference type="ARBA" id="ARBA00022679"/>
    </source>
</evidence>
<keyword evidence="6" id="KW-0808">Transferase</keyword>
<proteinExistence type="predicted"/>
<dbReference type="GO" id="GO:0000155">
    <property type="term" value="F:phosphorelay sensor kinase activity"/>
    <property type="evidence" value="ECO:0007669"/>
    <property type="project" value="InterPro"/>
</dbReference>
<dbReference type="SUPFAM" id="SSF55874">
    <property type="entry name" value="ATPase domain of HSP90 chaperone/DNA topoisomerase II/histidine kinase"/>
    <property type="match status" value="1"/>
</dbReference>
<evidence type="ECO:0000313" key="18">
    <source>
        <dbReference type="Proteomes" id="UP000425960"/>
    </source>
</evidence>
<feature type="transmembrane region" description="Helical" evidence="13">
    <location>
        <begin position="6"/>
        <end position="25"/>
    </location>
</feature>
<evidence type="ECO:0000256" key="1">
    <source>
        <dbReference type="ARBA" id="ARBA00000085"/>
    </source>
</evidence>
<keyword evidence="10" id="KW-0067">ATP-binding</keyword>
<dbReference type="InterPro" id="IPR035965">
    <property type="entry name" value="PAS-like_dom_sf"/>
</dbReference>
<dbReference type="InterPro" id="IPR000700">
    <property type="entry name" value="PAS-assoc_C"/>
</dbReference>
<dbReference type="Pfam" id="PF13426">
    <property type="entry name" value="PAS_9"/>
    <property type="match status" value="1"/>
</dbReference>
<dbReference type="GO" id="GO:0005886">
    <property type="term" value="C:plasma membrane"/>
    <property type="evidence" value="ECO:0007669"/>
    <property type="project" value="UniProtKB-SubCell"/>
</dbReference>
<dbReference type="PANTHER" id="PTHR43065:SF10">
    <property type="entry name" value="PEROXIDE STRESS-ACTIVATED HISTIDINE KINASE MAK3"/>
    <property type="match status" value="1"/>
</dbReference>
<dbReference type="Gene3D" id="3.30.565.10">
    <property type="entry name" value="Histidine kinase-like ATPase, C-terminal domain"/>
    <property type="match status" value="1"/>
</dbReference>
<gene>
    <name evidence="17" type="ORF">DSCO28_36220</name>
</gene>
<dbReference type="InterPro" id="IPR003594">
    <property type="entry name" value="HATPase_dom"/>
</dbReference>
<evidence type="ECO:0000256" key="7">
    <source>
        <dbReference type="ARBA" id="ARBA00022692"/>
    </source>
</evidence>
<dbReference type="InterPro" id="IPR029151">
    <property type="entry name" value="Sensor-like_sf"/>
</dbReference>
<dbReference type="SMART" id="SM00388">
    <property type="entry name" value="HisKA"/>
    <property type="match status" value="1"/>
</dbReference>
<keyword evidence="8" id="KW-0547">Nucleotide-binding</keyword>
<dbReference type="SMART" id="SM00387">
    <property type="entry name" value="HATPase_c"/>
    <property type="match status" value="1"/>
</dbReference>
<dbReference type="PANTHER" id="PTHR43065">
    <property type="entry name" value="SENSOR HISTIDINE KINASE"/>
    <property type="match status" value="1"/>
</dbReference>
<dbReference type="EC" id="2.7.13.3" evidence="3"/>
<dbReference type="CDD" id="cd00082">
    <property type="entry name" value="HisKA"/>
    <property type="match status" value="1"/>
</dbReference>